<keyword evidence="3" id="KW-1185">Reference proteome</keyword>
<sequence>MQDCFVSQQKSKFCPLFIDNTKISISIELCRLKLWSFRTLHGGHSSESDLLNGEWLGLEQMEVGLIIITVIIIIKLTVFIYIKIMMNKVAIILKNVTTRYIQNKQTKKW</sequence>
<evidence type="ECO:0000313" key="2">
    <source>
        <dbReference type="EnsemblMetazoa" id="GPPI016702-PA"/>
    </source>
</evidence>
<dbReference type="Proteomes" id="UP000092460">
    <property type="component" value="Unassembled WGS sequence"/>
</dbReference>
<keyword evidence="1" id="KW-0812">Transmembrane</keyword>
<evidence type="ECO:0000256" key="1">
    <source>
        <dbReference type="SAM" id="Phobius"/>
    </source>
</evidence>
<proteinExistence type="predicted"/>
<reference evidence="3" key="1">
    <citation type="submission" date="2015-01" db="EMBL/GenBank/DDBJ databases">
        <authorList>
            <person name="Aksoy S."/>
            <person name="Warren W."/>
            <person name="Wilson R.K."/>
        </authorList>
    </citation>
    <scope>NUCLEOTIDE SEQUENCE [LARGE SCALE GENOMIC DNA]</scope>
    <source>
        <strain evidence="3">IAEA</strain>
    </source>
</reference>
<keyword evidence="1" id="KW-1133">Transmembrane helix</keyword>
<organism evidence="2 3">
    <name type="scientific">Glossina palpalis gambiensis</name>
    <dbReference type="NCBI Taxonomy" id="67801"/>
    <lineage>
        <taxon>Eukaryota</taxon>
        <taxon>Metazoa</taxon>
        <taxon>Ecdysozoa</taxon>
        <taxon>Arthropoda</taxon>
        <taxon>Hexapoda</taxon>
        <taxon>Insecta</taxon>
        <taxon>Pterygota</taxon>
        <taxon>Neoptera</taxon>
        <taxon>Endopterygota</taxon>
        <taxon>Diptera</taxon>
        <taxon>Brachycera</taxon>
        <taxon>Muscomorpha</taxon>
        <taxon>Hippoboscoidea</taxon>
        <taxon>Glossinidae</taxon>
        <taxon>Glossina</taxon>
    </lineage>
</organism>
<dbReference type="EMBL" id="JXJN01007605">
    <property type="status" value="NOT_ANNOTATED_CDS"/>
    <property type="molecule type" value="Genomic_DNA"/>
</dbReference>
<dbReference type="AlphaFoldDB" id="A0A1B0B2D1"/>
<name>A0A1B0B2D1_9MUSC</name>
<feature type="transmembrane region" description="Helical" evidence="1">
    <location>
        <begin position="63"/>
        <end position="82"/>
    </location>
</feature>
<dbReference type="EnsemblMetazoa" id="GPPI016702-RA">
    <property type="protein sequence ID" value="GPPI016702-PA"/>
    <property type="gene ID" value="GPPI016702"/>
</dbReference>
<protein>
    <submittedName>
        <fullName evidence="2">Uncharacterized protein</fullName>
    </submittedName>
</protein>
<evidence type="ECO:0000313" key="3">
    <source>
        <dbReference type="Proteomes" id="UP000092460"/>
    </source>
</evidence>
<reference evidence="2" key="2">
    <citation type="submission" date="2020-05" db="UniProtKB">
        <authorList>
            <consortium name="EnsemblMetazoa"/>
        </authorList>
    </citation>
    <scope>IDENTIFICATION</scope>
    <source>
        <strain evidence="2">IAEA</strain>
    </source>
</reference>
<accession>A0A1B0B2D1</accession>
<keyword evidence="1" id="KW-0472">Membrane</keyword>
<dbReference type="VEuPathDB" id="VectorBase:GPPI016702"/>